<dbReference type="EMBL" id="HBGO01030290">
    <property type="protein sequence ID" value="CAD9354286.1"/>
    <property type="molecule type" value="Transcribed_RNA"/>
</dbReference>
<name>A0A7S2A1R7_TRICV</name>
<gene>
    <name evidence="2" type="ORF">OSIN01602_LOCUS17387</name>
</gene>
<feature type="region of interest" description="Disordered" evidence="1">
    <location>
        <begin position="133"/>
        <end position="153"/>
    </location>
</feature>
<protein>
    <submittedName>
        <fullName evidence="2">Uncharacterized protein</fullName>
    </submittedName>
</protein>
<feature type="region of interest" description="Disordered" evidence="1">
    <location>
        <begin position="326"/>
        <end position="347"/>
    </location>
</feature>
<feature type="compositionally biased region" description="Polar residues" evidence="1">
    <location>
        <begin position="133"/>
        <end position="145"/>
    </location>
</feature>
<sequence>MDGSILLMRARHNDLWCPRTSGERMAVSSSSLRSTFPSMVSITPASSSTSLASAVASASVVYPRKTKSASELEYISQKVPRKKHSCSVVSIRTDAYCSDWVREEFLQRKERCSLAPTVSLSILRKTTASNSSIVNSQMKNQSQNLSKRDPQDLPRKQPGHWLRLFSTLIISLHIDYVLEQIVSFISTLVKVCPELREWSVIRALLDDHGEVDGIFAPQRRMVWKMVSTASTTNSSRLGNSNNDRTFSISSSSSSVYNEEHFAKLRKDMKAVQSDDILSPAMVKTDGDLDDANDDWGHFAYYEEEDEYQVLNPIGPFRSSGIGLRRRKSMKSMKKLDVVEEGSSDEGF</sequence>
<dbReference type="AlphaFoldDB" id="A0A7S2A1R7"/>
<reference evidence="2" key="1">
    <citation type="submission" date="2021-01" db="EMBL/GenBank/DDBJ databases">
        <authorList>
            <person name="Corre E."/>
            <person name="Pelletier E."/>
            <person name="Niang G."/>
            <person name="Scheremetjew M."/>
            <person name="Finn R."/>
            <person name="Kale V."/>
            <person name="Holt S."/>
            <person name="Cochrane G."/>
            <person name="Meng A."/>
            <person name="Brown T."/>
            <person name="Cohen L."/>
        </authorList>
    </citation>
    <scope>NUCLEOTIDE SEQUENCE</scope>
    <source>
        <strain evidence="2">Grunow 1884</strain>
    </source>
</reference>
<evidence type="ECO:0000256" key="1">
    <source>
        <dbReference type="SAM" id="MobiDB-lite"/>
    </source>
</evidence>
<accession>A0A7S2A1R7</accession>
<feature type="compositionally biased region" description="Acidic residues" evidence="1">
    <location>
        <begin position="338"/>
        <end position="347"/>
    </location>
</feature>
<organism evidence="2">
    <name type="scientific">Trieres chinensis</name>
    <name type="common">Marine centric diatom</name>
    <name type="synonym">Odontella sinensis</name>
    <dbReference type="NCBI Taxonomy" id="1514140"/>
    <lineage>
        <taxon>Eukaryota</taxon>
        <taxon>Sar</taxon>
        <taxon>Stramenopiles</taxon>
        <taxon>Ochrophyta</taxon>
        <taxon>Bacillariophyta</taxon>
        <taxon>Mediophyceae</taxon>
        <taxon>Biddulphiophycidae</taxon>
        <taxon>Eupodiscales</taxon>
        <taxon>Parodontellaceae</taxon>
        <taxon>Trieres</taxon>
    </lineage>
</organism>
<evidence type="ECO:0000313" key="2">
    <source>
        <dbReference type="EMBL" id="CAD9354286.1"/>
    </source>
</evidence>
<proteinExistence type="predicted"/>